<dbReference type="EMBL" id="CP036280">
    <property type="protein sequence ID" value="QDU70622.1"/>
    <property type="molecule type" value="Genomic_DNA"/>
</dbReference>
<dbReference type="SUPFAM" id="SSF48208">
    <property type="entry name" value="Six-hairpin glycosidases"/>
    <property type="match status" value="1"/>
</dbReference>
<protein>
    <submittedName>
        <fullName evidence="1">Uncharacterized protein</fullName>
    </submittedName>
</protein>
<dbReference type="Proteomes" id="UP000320386">
    <property type="component" value="Chromosome"/>
</dbReference>
<dbReference type="InterPro" id="IPR008928">
    <property type="entry name" value="6-hairpin_glycosidase_sf"/>
</dbReference>
<sequence>MKSIRDITHAPTLWFGTSSLAMPKGSPTRFQLSGEMGYRLGRSIDRIESQVPYCEQYLLTQVCAEPGCWSNFPRFHGDIAGRWILAETHVYSGEASPPEHLAGVVAGMLKLQNQDGSFGSLAWDDEPLNPEKAYGNGWTLKALGQYALTFGDPAVTEAVKALGECYLRIAPAWHAWDQGETISRGYASTVSCFYHGLDGVMTLYRLTGDERYLSLAGEMIEHVTPLEEADHSHMYLMTRRGMLAYYRERGDKAAIDDLASELDRFHDLWVMETGGIPERLVKPDETWELVDEGCSLFDWHLLTLGMYDATGHERWLRRSILNLENQIFYNQTYNGGFGSVDLEGYYAQMGKEAPWCCSLFGPYGLIAGAGQMVRCDGETLTILHPVSGTFVFGEQQVVIERDDHVGELRIVLKGGVTIRSIRIATPFWMKLEGQPDAGGDEIYWTELKVAGEGVVTVRYGYRIWPASRGVAPRWMKTARAGDEVNLFLGPWLLTHRHRDEDVGVSASVEGGFVTSGQVDHLLGLPGSGEGHRVILKSDREVDPKTTFRWPTQSPEDVYLYELKECESPNHGVARVRLLAAQD</sequence>
<dbReference type="GO" id="GO:0005975">
    <property type="term" value="P:carbohydrate metabolic process"/>
    <property type="evidence" value="ECO:0007669"/>
    <property type="project" value="InterPro"/>
</dbReference>
<proteinExistence type="predicted"/>
<keyword evidence="2" id="KW-1185">Reference proteome</keyword>
<dbReference type="OrthoDB" id="224275at2"/>
<dbReference type="KEGG" id="mcad:Pan265_04500"/>
<reference evidence="1 2" key="1">
    <citation type="submission" date="2019-02" db="EMBL/GenBank/DDBJ databases">
        <title>Deep-cultivation of Planctomycetes and their phenomic and genomic characterization uncovers novel biology.</title>
        <authorList>
            <person name="Wiegand S."/>
            <person name="Jogler M."/>
            <person name="Boedeker C."/>
            <person name="Pinto D."/>
            <person name="Vollmers J."/>
            <person name="Rivas-Marin E."/>
            <person name="Kohn T."/>
            <person name="Peeters S.H."/>
            <person name="Heuer A."/>
            <person name="Rast P."/>
            <person name="Oberbeckmann S."/>
            <person name="Bunk B."/>
            <person name="Jeske O."/>
            <person name="Meyerdierks A."/>
            <person name="Storesund J.E."/>
            <person name="Kallscheuer N."/>
            <person name="Luecker S."/>
            <person name="Lage O.M."/>
            <person name="Pohl T."/>
            <person name="Merkel B.J."/>
            <person name="Hornburger P."/>
            <person name="Mueller R.-W."/>
            <person name="Bruemmer F."/>
            <person name="Labrenz M."/>
            <person name="Spormann A.M."/>
            <person name="Op den Camp H."/>
            <person name="Overmann J."/>
            <person name="Amann R."/>
            <person name="Jetten M.S.M."/>
            <person name="Mascher T."/>
            <person name="Medema M.H."/>
            <person name="Devos D.P."/>
            <person name="Kaster A.-K."/>
            <person name="Ovreas L."/>
            <person name="Rohde M."/>
            <person name="Galperin M.Y."/>
            <person name="Jogler C."/>
        </authorList>
    </citation>
    <scope>NUCLEOTIDE SEQUENCE [LARGE SCALE GENOMIC DNA]</scope>
    <source>
        <strain evidence="1 2">Pan265</strain>
    </source>
</reference>
<accession>A0A518BUF6</accession>
<gene>
    <name evidence="1" type="ORF">Pan265_04500</name>
</gene>
<evidence type="ECO:0000313" key="2">
    <source>
        <dbReference type="Proteomes" id="UP000320386"/>
    </source>
</evidence>
<dbReference type="AlphaFoldDB" id="A0A518BUF6"/>
<organism evidence="1 2">
    <name type="scientific">Mucisphaera calidilacus</name>
    <dbReference type="NCBI Taxonomy" id="2527982"/>
    <lineage>
        <taxon>Bacteria</taxon>
        <taxon>Pseudomonadati</taxon>
        <taxon>Planctomycetota</taxon>
        <taxon>Phycisphaerae</taxon>
        <taxon>Phycisphaerales</taxon>
        <taxon>Phycisphaeraceae</taxon>
        <taxon>Mucisphaera</taxon>
    </lineage>
</organism>
<dbReference type="RefSeq" id="WP_145444783.1">
    <property type="nucleotide sequence ID" value="NZ_CP036280.1"/>
</dbReference>
<evidence type="ECO:0000313" key="1">
    <source>
        <dbReference type="EMBL" id="QDU70622.1"/>
    </source>
</evidence>
<name>A0A518BUF6_9BACT</name>